<accession>A0A9J6GFK4</accession>
<gene>
    <name evidence="2" type="ORF">HPB48_003973</name>
</gene>
<organism evidence="2 3">
    <name type="scientific">Haemaphysalis longicornis</name>
    <name type="common">Bush tick</name>
    <dbReference type="NCBI Taxonomy" id="44386"/>
    <lineage>
        <taxon>Eukaryota</taxon>
        <taxon>Metazoa</taxon>
        <taxon>Ecdysozoa</taxon>
        <taxon>Arthropoda</taxon>
        <taxon>Chelicerata</taxon>
        <taxon>Arachnida</taxon>
        <taxon>Acari</taxon>
        <taxon>Parasitiformes</taxon>
        <taxon>Ixodida</taxon>
        <taxon>Ixodoidea</taxon>
        <taxon>Ixodidae</taxon>
        <taxon>Haemaphysalinae</taxon>
        <taxon>Haemaphysalis</taxon>
    </lineage>
</organism>
<evidence type="ECO:0000259" key="1">
    <source>
        <dbReference type="Pfam" id="PF23191"/>
    </source>
</evidence>
<evidence type="ECO:0000313" key="2">
    <source>
        <dbReference type="EMBL" id="KAH9373979.1"/>
    </source>
</evidence>
<reference evidence="2 3" key="1">
    <citation type="journal article" date="2020" name="Cell">
        <title>Large-Scale Comparative Analyses of Tick Genomes Elucidate Their Genetic Diversity and Vector Capacities.</title>
        <authorList>
            <consortium name="Tick Genome and Microbiome Consortium (TIGMIC)"/>
            <person name="Jia N."/>
            <person name="Wang J."/>
            <person name="Shi W."/>
            <person name="Du L."/>
            <person name="Sun Y."/>
            <person name="Zhan W."/>
            <person name="Jiang J.F."/>
            <person name="Wang Q."/>
            <person name="Zhang B."/>
            <person name="Ji P."/>
            <person name="Bell-Sakyi L."/>
            <person name="Cui X.M."/>
            <person name="Yuan T.T."/>
            <person name="Jiang B.G."/>
            <person name="Yang W.F."/>
            <person name="Lam T.T."/>
            <person name="Chang Q.C."/>
            <person name="Ding S.J."/>
            <person name="Wang X.J."/>
            <person name="Zhu J.G."/>
            <person name="Ruan X.D."/>
            <person name="Zhao L."/>
            <person name="Wei J.T."/>
            <person name="Ye R.Z."/>
            <person name="Que T.C."/>
            <person name="Du C.H."/>
            <person name="Zhou Y.H."/>
            <person name="Cheng J.X."/>
            <person name="Dai P.F."/>
            <person name="Guo W.B."/>
            <person name="Han X.H."/>
            <person name="Huang E.J."/>
            <person name="Li L.F."/>
            <person name="Wei W."/>
            <person name="Gao Y.C."/>
            <person name="Liu J.Z."/>
            <person name="Shao H.Z."/>
            <person name="Wang X."/>
            <person name="Wang C.C."/>
            <person name="Yang T.C."/>
            <person name="Huo Q.B."/>
            <person name="Li W."/>
            <person name="Chen H.Y."/>
            <person name="Chen S.E."/>
            <person name="Zhou L.G."/>
            <person name="Ni X.B."/>
            <person name="Tian J.H."/>
            <person name="Sheng Y."/>
            <person name="Liu T."/>
            <person name="Pan Y.S."/>
            <person name="Xia L.Y."/>
            <person name="Li J."/>
            <person name="Zhao F."/>
            <person name="Cao W.C."/>
        </authorList>
    </citation>
    <scope>NUCLEOTIDE SEQUENCE [LARGE SCALE GENOMIC DNA]</scope>
    <source>
        <strain evidence="2">HaeL-2018</strain>
    </source>
</reference>
<feature type="domain" description="MCM3-like winged helix" evidence="1">
    <location>
        <begin position="3"/>
        <end position="66"/>
    </location>
</feature>
<dbReference type="InterPro" id="IPR056575">
    <property type="entry name" value="WH_MCM3_C"/>
</dbReference>
<keyword evidence="3" id="KW-1185">Reference proteome</keyword>
<protein>
    <recommendedName>
        <fullName evidence="1">MCM3-like winged helix domain-containing protein</fullName>
    </recommendedName>
</protein>
<dbReference type="VEuPathDB" id="VectorBase:HLOH_041874"/>
<dbReference type="Proteomes" id="UP000821853">
    <property type="component" value="Chromosome 4"/>
</dbReference>
<dbReference type="EMBL" id="JABSTR010000006">
    <property type="protein sequence ID" value="KAH9373979.1"/>
    <property type="molecule type" value="Genomic_DNA"/>
</dbReference>
<dbReference type="OrthoDB" id="1882346at2759"/>
<name>A0A9J6GFK4_HAELO</name>
<proteinExistence type="predicted"/>
<evidence type="ECO:0000313" key="3">
    <source>
        <dbReference type="Proteomes" id="UP000821853"/>
    </source>
</evidence>
<dbReference type="Pfam" id="PF23191">
    <property type="entry name" value="WHD_MCM3_C"/>
    <property type="match status" value="1"/>
</dbReference>
<comment type="caution">
    <text evidence="2">The sequence shown here is derived from an EMBL/GenBank/DDBJ whole genome shotgun (WGS) entry which is preliminary data.</text>
</comment>
<dbReference type="AlphaFoldDB" id="A0A9J6GFK4"/>
<sequence length="66" mass="7775">MGKFRTLLGKLFKETHTQSQHVSNIMEFLAKEEQTEPFTQEEIDIAIQRMMDDNQVMLSDEIVFLI</sequence>